<feature type="transmembrane region" description="Helical" evidence="7">
    <location>
        <begin position="373"/>
        <end position="391"/>
    </location>
</feature>
<name>A0A7L9RSZ7_9PROT</name>
<evidence type="ECO:0000313" key="9">
    <source>
        <dbReference type="Proteomes" id="UP000594001"/>
    </source>
</evidence>
<feature type="transmembrane region" description="Helical" evidence="7">
    <location>
        <begin position="215"/>
        <end position="240"/>
    </location>
</feature>
<keyword evidence="4 7" id="KW-0812">Transmembrane</keyword>
<feature type="transmembrane region" description="Helical" evidence="7">
    <location>
        <begin position="136"/>
        <end position="155"/>
    </location>
</feature>
<accession>A0A7L9RSZ7</accession>
<feature type="transmembrane region" description="Helical" evidence="7">
    <location>
        <begin position="252"/>
        <end position="272"/>
    </location>
</feature>
<dbReference type="EMBL" id="CP054719">
    <property type="protein sequence ID" value="QOL19704.1"/>
    <property type="molecule type" value="Genomic_DNA"/>
</dbReference>
<dbReference type="Proteomes" id="UP000594001">
    <property type="component" value="Chromosome"/>
</dbReference>
<keyword evidence="3" id="KW-0813">Transport</keyword>
<dbReference type="RefSeq" id="WP_350332448.1">
    <property type="nucleotide sequence ID" value="NZ_CP054719.1"/>
</dbReference>
<organism evidence="8 9">
    <name type="scientific">Candidatus Bodocaedibacter vickermanii</name>
    <dbReference type="NCBI Taxonomy" id="2741701"/>
    <lineage>
        <taxon>Bacteria</taxon>
        <taxon>Pseudomonadati</taxon>
        <taxon>Pseudomonadota</taxon>
        <taxon>Alphaproteobacteria</taxon>
        <taxon>Holosporales</taxon>
        <taxon>Candidatus Paracaedibacteraceae</taxon>
        <taxon>Candidatus Bodocaedibacter</taxon>
    </lineage>
</organism>
<dbReference type="GO" id="GO:0016020">
    <property type="term" value="C:membrane"/>
    <property type="evidence" value="ECO:0007669"/>
    <property type="project" value="UniProtKB-SubCell"/>
</dbReference>
<dbReference type="InterPro" id="IPR004752">
    <property type="entry name" value="AmpG_permease/AT-1"/>
</dbReference>
<evidence type="ECO:0000256" key="1">
    <source>
        <dbReference type="ARBA" id="ARBA00004141"/>
    </source>
</evidence>
<dbReference type="AlphaFoldDB" id="A0A7L9RSZ7"/>
<comment type="subcellular location">
    <subcellularLocation>
        <location evidence="1">Membrane</location>
        <topology evidence="1">Multi-pass membrane protein</topology>
    </subcellularLocation>
</comment>
<dbReference type="GO" id="GO:0022857">
    <property type="term" value="F:transmembrane transporter activity"/>
    <property type="evidence" value="ECO:0007669"/>
    <property type="project" value="InterPro"/>
</dbReference>
<feature type="transmembrane region" description="Helical" evidence="7">
    <location>
        <begin position="95"/>
        <end position="115"/>
    </location>
</feature>
<keyword evidence="9" id="KW-1185">Reference proteome</keyword>
<feature type="transmembrane region" description="Helical" evidence="7">
    <location>
        <begin position="28"/>
        <end position="49"/>
    </location>
</feature>
<feature type="transmembrane region" description="Helical" evidence="7">
    <location>
        <begin position="281"/>
        <end position="301"/>
    </location>
</feature>
<dbReference type="PANTHER" id="PTHR12778">
    <property type="entry name" value="SOLUTE CARRIER FAMILY 33 ACETYL-COA TRANSPORTER -RELATED"/>
    <property type="match status" value="1"/>
</dbReference>
<dbReference type="Gene3D" id="1.20.1250.20">
    <property type="entry name" value="MFS general substrate transporter like domains"/>
    <property type="match status" value="1"/>
</dbReference>
<dbReference type="InterPro" id="IPR011701">
    <property type="entry name" value="MFS"/>
</dbReference>
<reference evidence="8 9" key="1">
    <citation type="submission" date="2020-06" db="EMBL/GenBank/DDBJ databases">
        <title>The endosymbiont of the kinetoplastid Bodo saltans is a Paracaedibacter-like alpha-proteobacterium possessing a putative toxin-antitoxin system.</title>
        <authorList>
            <person name="Midha S."/>
            <person name="Rigden D.J."/>
            <person name="Siozios S."/>
            <person name="Hurst G.D.D."/>
            <person name="Jackson A.P."/>
        </authorList>
    </citation>
    <scope>NUCLEOTIDE SEQUENCE [LARGE SCALE GENOMIC DNA]</scope>
    <source>
        <strain evidence="8">Lake Konstanz</strain>
    </source>
</reference>
<proteinExistence type="inferred from homology"/>
<protein>
    <submittedName>
        <fullName evidence="8">MFS transporter</fullName>
    </submittedName>
</protein>
<evidence type="ECO:0000256" key="5">
    <source>
        <dbReference type="ARBA" id="ARBA00022989"/>
    </source>
</evidence>
<keyword evidence="5 7" id="KW-1133">Transmembrane helix</keyword>
<evidence type="ECO:0000256" key="4">
    <source>
        <dbReference type="ARBA" id="ARBA00022692"/>
    </source>
</evidence>
<dbReference type="KEGG" id="pbal:CPBP_00469"/>
<evidence type="ECO:0000256" key="2">
    <source>
        <dbReference type="ARBA" id="ARBA00008335"/>
    </source>
</evidence>
<evidence type="ECO:0000256" key="6">
    <source>
        <dbReference type="ARBA" id="ARBA00023136"/>
    </source>
</evidence>
<dbReference type="Pfam" id="PF07690">
    <property type="entry name" value="MFS_1"/>
    <property type="match status" value="1"/>
</dbReference>
<dbReference type="SUPFAM" id="SSF103473">
    <property type="entry name" value="MFS general substrate transporter"/>
    <property type="match status" value="1"/>
</dbReference>
<dbReference type="InterPro" id="IPR036259">
    <property type="entry name" value="MFS_trans_sf"/>
</dbReference>
<evidence type="ECO:0000313" key="8">
    <source>
        <dbReference type="EMBL" id="QOL19704.1"/>
    </source>
</evidence>
<evidence type="ECO:0000256" key="7">
    <source>
        <dbReference type="SAM" id="Phobius"/>
    </source>
</evidence>
<gene>
    <name evidence="8" type="ORF">CPBP_00469</name>
</gene>
<dbReference type="PANTHER" id="PTHR12778:SF10">
    <property type="entry name" value="MAJOR FACILITATOR SUPERFAMILY DOMAIN-CONTAINING PROTEIN 3"/>
    <property type="match status" value="1"/>
</dbReference>
<evidence type="ECO:0000256" key="3">
    <source>
        <dbReference type="ARBA" id="ARBA00022448"/>
    </source>
</evidence>
<feature type="transmembrane region" description="Helical" evidence="7">
    <location>
        <begin position="344"/>
        <end position="367"/>
    </location>
</feature>
<feature type="transmembrane region" description="Helical" evidence="7">
    <location>
        <begin position="70"/>
        <end position="89"/>
    </location>
</feature>
<comment type="similarity">
    <text evidence="2">Belongs to the major facilitator superfamily.</text>
</comment>
<feature type="transmembrane region" description="Helical" evidence="7">
    <location>
        <begin position="307"/>
        <end position="332"/>
    </location>
</feature>
<feature type="transmembrane region" description="Helical" evidence="7">
    <location>
        <begin position="161"/>
        <end position="179"/>
    </location>
</feature>
<sequence>MLFFGISAGVPYLLITSTFYQWLLEEGLSQAVITSFAIYTLPLSIKFLWAHWVDHLKIPILHRLGQYKSWLIFSQLGVMGSLILLSQVVENETLYITAGVVLLVSFFTATQDITLGAYRVTMLTKEQQAFGSSQIVIGYRVGILLSGGGALYASGIWGWSMVYVLLALVQIQGIITVLINPEPQSQGTSQKRIKSYQLNRVIYVLYKEFFTKTKWALFLTYIFLFKFGDATLNTFTWIFLRNVGFTKEEISVSVSLGFFANAIGAAIAGTVIHKLKIKNSLLITAGLQMVVFLTLWIQAAYPKDHTLMTITIVLENLVCGFAATCVYTLFAFKVSKRFVAIQYTFFASFASFSKVIIATLGGFLLTRYQWPEFFALMFIAPLLSLVVIYQLHKHPKKTD</sequence>
<keyword evidence="6 7" id="KW-0472">Membrane</keyword>